<evidence type="ECO:0000313" key="2">
    <source>
        <dbReference type="EMBL" id="KAI5423225.1"/>
    </source>
</evidence>
<proteinExistence type="predicted"/>
<dbReference type="AlphaFoldDB" id="A0A9D4XQH5"/>
<organism evidence="2 3">
    <name type="scientific">Pisum sativum</name>
    <name type="common">Garden pea</name>
    <name type="synonym">Lathyrus oleraceus</name>
    <dbReference type="NCBI Taxonomy" id="3888"/>
    <lineage>
        <taxon>Eukaryota</taxon>
        <taxon>Viridiplantae</taxon>
        <taxon>Streptophyta</taxon>
        <taxon>Embryophyta</taxon>
        <taxon>Tracheophyta</taxon>
        <taxon>Spermatophyta</taxon>
        <taxon>Magnoliopsida</taxon>
        <taxon>eudicotyledons</taxon>
        <taxon>Gunneridae</taxon>
        <taxon>Pentapetalae</taxon>
        <taxon>rosids</taxon>
        <taxon>fabids</taxon>
        <taxon>Fabales</taxon>
        <taxon>Fabaceae</taxon>
        <taxon>Papilionoideae</taxon>
        <taxon>50 kb inversion clade</taxon>
        <taxon>NPAAA clade</taxon>
        <taxon>Hologalegina</taxon>
        <taxon>IRL clade</taxon>
        <taxon>Fabeae</taxon>
        <taxon>Lathyrus</taxon>
    </lineage>
</organism>
<gene>
    <name evidence="2" type="ORF">KIW84_046283</name>
</gene>
<dbReference type="EMBL" id="JAMSHJ010000004">
    <property type="protein sequence ID" value="KAI5423225.1"/>
    <property type="molecule type" value="Genomic_DNA"/>
</dbReference>
<comment type="caution">
    <text evidence="2">The sequence shown here is derived from an EMBL/GenBank/DDBJ whole genome shotgun (WGS) entry which is preliminary data.</text>
</comment>
<evidence type="ECO:0000313" key="3">
    <source>
        <dbReference type="Proteomes" id="UP001058974"/>
    </source>
</evidence>
<feature type="domain" description="Putative plant transposon protein" evidence="1">
    <location>
        <begin position="101"/>
        <end position="194"/>
    </location>
</feature>
<dbReference type="Gramene" id="Psat04G0628300-T1">
    <property type="protein sequence ID" value="KAI5423225.1"/>
    <property type="gene ID" value="KIW84_046283"/>
</dbReference>
<protein>
    <recommendedName>
        <fullName evidence="1">Putative plant transposon protein domain-containing protein</fullName>
    </recommendedName>
</protein>
<accession>A0A9D4XQH5</accession>
<dbReference type="Pfam" id="PF20167">
    <property type="entry name" value="Transposase_32"/>
    <property type="match status" value="1"/>
</dbReference>
<sequence>MRQTNDDKRALFKRQPDFVSSFVLLENFKGPQGADLVGFVHPWLKLGAIVHALYVYNMHLICNILNAQISDINVLDEQKGRTRKHNSFPEIPKSLNALWSSRKWDKLLTPHRKINTEVLREFYTNAFPSAGFAFSFSTKVGGRTIHFHRDAINEFLGNPLVLREGQMCRYQESITKVPNVEEIFKENTFEWKRSGKKHI</sequence>
<dbReference type="Proteomes" id="UP001058974">
    <property type="component" value="Chromosome 4"/>
</dbReference>
<name>A0A9D4XQH5_PEA</name>
<reference evidence="2 3" key="1">
    <citation type="journal article" date="2022" name="Nat. Genet.">
        <title>Improved pea reference genome and pan-genome highlight genomic features and evolutionary characteristics.</title>
        <authorList>
            <person name="Yang T."/>
            <person name="Liu R."/>
            <person name="Luo Y."/>
            <person name="Hu S."/>
            <person name="Wang D."/>
            <person name="Wang C."/>
            <person name="Pandey M.K."/>
            <person name="Ge S."/>
            <person name="Xu Q."/>
            <person name="Li N."/>
            <person name="Li G."/>
            <person name="Huang Y."/>
            <person name="Saxena R.K."/>
            <person name="Ji Y."/>
            <person name="Li M."/>
            <person name="Yan X."/>
            <person name="He Y."/>
            <person name="Liu Y."/>
            <person name="Wang X."/>
            <person name="Xiang C."/>
            <person name="Varshney R.K."/>
            <person name="Ding H."/>
            <person name="Gao S."/>
            <person name="Zong X."/>
        </authorList>
    </citation>
    <scope>NUCLEOTIDE SEQUENCE [LARGE SCALE GENOMIC DNA]</scope>
    <source>
        <strain evidence="2 3">cv. Zhongwan 6</strain>
    </source>
</reference>
<keyword evidence="3" id="KW-1185">Reference proteome</keyword>
<evidence type="ECO:0000259" key="1">
    <source>
        <dbReference type="Pfam" id="PF20167"/>
    </source>
</evidence>
<dbReference type="InterPro" id="IPR046796">
    <property type="entry name" value="Transposase_32_dom"/>
</dbReference>